<feature type="compositionally biased region" description="Low complexity" evidence="1">
    <location>
        <begin position="81"/>
        <end position="90"/>
    </location>
</feature>
<dbReference type="EMBL" id="MU004300">
    <property type="protein sequence ID" value="KAF2660320.1"/>
    <property type="molecule type" value="Genomic_DNA"/>
</dbReference>
<protein>
    <submittedName>
        <fullName evidence="2">Uncharacterized protein</fullName>
    </submittedName>
</protein>
<reference evidence="2" key="1">
    <citation type="journal article" date="2020" name="Stud. Mycol.">
        <title>101 Dothideomycetes genomes: a test case for predicting lifestyles and emergence of pathogens.</title>
        <authorList>
            <person name="Haridas S."/>
            <person name="Albert R."/>
            <person name="Binder M."/>
            <person name="Bloem J."/>
            <person name="Labutti K."/>
            <person name="Salamov A."/>
            <person name="Andreopoulos B."/>
            <person name="Baker S."/>
            <person name="Barry K."/>
            <person name="Bills G."/>
            <person name="Bluhm B."/>
            <person name="Cannon C."/>
            <person name="Castanera R."/>
            <person name="Culley D."/>
            <person name="Daum C."/>
            <person name="Ezra D."/>
            <person name="Gonzalez J."/>
            <person name="Henrissat B."/>
            <person name="Kuo A."/>
            <person name="Liang C."/>
            <person name="Lipzen A."/>
            <person name="Lutzoni F."/>
            <person name="Magnuson J."/>
            <person name="Mondo S."/>
            <person name="Nolan M."/>
            <person name="Ohm R."/>
            <person name="Pangilinan J."/>
            <person name="Park H.-J."/>
            <person name="Ramirez L."/>
            <person name="Alfaro M."/>
            <person name="Sun H."/>
            <person name="Tritt A."/>
            <person name="Yoshinaga Y."/>
            <person name="Zwiers L.-H."/>
            <person name="Turgeon B."/>
            <person name="Goodwin S."/>
            <person name="Spatafora J."/>
            <person name="Crous P."/>
            <person name="Grigoriev I."/>
        </authorList>
    </citation>
    <scope>NUCLEOTIDE SEQUENCE</scope>
    <source>
        <strain evidence="2">CBS 122681</strain>
    </source>
</reference>
<evidence type="ECO:0000313" key="2">
    <source>
        <dbReference type="EMBL" id="KAF2660320.1"/>
    </source>
</evidence>
<accession>A0A6A6TKD6</accession>
<organism evidence="2 3">
    <name type="scientific">Lophiostoma macrostomum CBS 122681</name>
    <dbReference type="NCBI Taxonomy" id="1314788"/>
    <lineage>
        <taxon>Eukaryota</taxon>
        <taxon>Fungi</taxon>
        <taxon>Dikarya</taxon>
        <taxon>Ascomycota</taxon>
        <taxon>Pezizomycotina</taxon>
        <taxon>Dothideomycetes</taxon>
        <taxon>Pleosporomycetidae</taxon>
        <taxon>Pleosporales</taxon>
        <taxon>Lophiostomataceae</taxon>
        <taxon>Lophiostoma</taxon>
    </lineage>
</organism>
<dbReference type="AlphaFoldDB" id="A0A6A6TKD6"/>
<dbReference type="Proteomes" id="UP000799324">
    <property type="component" value="Unassembled WGS sequence"/>
</dbReference>
<feature type="region of interest" description="Disordered" evidence="1">
    <location>
        <begin position="81"/>
        <end position="115"/>
    </location>
</feature>
<evidence type="ECO:0000256" key="1">
    <source>
        <dbReference type="SAM" id="MobiDB-lite"/>
    </source>
</evidence>
<sequence length="148" mass="16093">MAERSERSKARWKKLEGDAPSRELFPRAIHAQHAWPIRALPPRAHCSRLGKAAAGAGEAVLGAPSSVRRLSGGGQWRAGRWAARAGGATAKRSTSGCGEDSTKRASRRSAGRMAATRRELIPAAERAHHLPVAHHPRFCRRAQGLRMR</sequence>
<evidence type="ECO:0000313" key="3">
    <source>
        <dbReference type="Proteomes" id="UP000799324"/>
    </source>
</evidence>
<keyword evidence="3" id="KW-1185">Reference proteome</keyword>
<feature type="region of interest" description="Disordered" evidence="1">
    <location>
        <begin position="1"/>
        <end position="20"/>
    </location>
</feature>
<gene>
    <name evidence="2" type="ORF">K491DRAFT_78385</name>
</gene>
<name>A0A6A6TKD6_9PLEO</name>
<proteinExistence type="predicted"/>